<dbReference type="AlphaFoldDB" id="A0A8J8MPN2"/>
<dbReference type="Gene3D" id="1.10.10.60">
    <property type="entry name" value="Homeodomain-like"/>
    <property type="match status" value="2"/>
</dbReference>
<keyword evidence="3" id="KW-0804">Transcription</keyword>
<feature type="transmembrane region" description="Helical" evidence="4">
    <location>
        <begin position="297"/>
        <end position="321"/>
    </location>
</feature>
<dbReference type="GO" id="GO:0043565">
    <property type="term" value="F:sequence-specific DNA binding"/>
    <property type="evidence" value="ECO:0007669"/>
    <property type="project" value="InterPro"/>
</dbReference>
<evidence type="ECO:0000259" key="5">
    <source>
        <dbReference type="PROSITE" id="PS01124"/>
    </source>
</evidence>
<keyword evidence="4" id="KW-1133">Transmembrane helix</keyword>
<dbReference type="EMBL" id="CP058649">
    <property type="protein sequence ID" value="QUI25252.1"/>
    <property type="molecule type" value="Genomic_DNA"/>
</dbReference>
<proteinExistence type="predicted"/>
<keyword evidence="4" id="KW-0812">Transmembrane</keyword>
<dbReference type="GO" id="GO:0003700">
    <property type="term" value="F:DNA-binding transcription factor activity"/>
    <property type="evidence" value="ECO:0007669"/>
    <property type="project" value="InterPro"/>
</dbReference>
<organism evidence="6 7">
    <name type="scientific">Vallitalea pronyensis</name>
    <dbReference type="NCBI Taxonomy" id="1348613"/>
    <lineage>
        <taxon>Bacteria</taxon>
        <taxon>Bacillati</taxon>
        <taxon>Bacillota</taxon>
        <taxon>Clostridia</taxon>
        <taxon>Lachnospirales</taxon>
        <taxon>Vallitaleaceae</taxon>
        <taxon>Vallitalea</taxon>
    </lineage>
</organism>
<evidence type="ECO:0000313" key="6">
    <source>
        <dbReference type="EMBL" id="QUI25252.1"/>
    </source>
</evidence>
<evidence type="ECO:0000256" key="3">
    <source>
        <dbReference type="ARBA" id="ARBA00023163"/>
    </source>
</evidence>
<sequence>MLHRGIKKRYHSFLTSFLSYYFMILMIPVFVGAGLYYYNVKVIEEEVTAANKLVMNQLKQSIDQRLHTVKMFTLQLESDDNLRGIMNTKRDFDKYYHYSLINLTNNFLAYTVANDMIDNFFVYFRNTGSILTPYGHSTLEGMTDNAFYGATWYFPDWVRSLKKEYREEIRPIYVENTKKISSIVYMQSLPFIRKIEHKANVFIKLNNDYFVDIINNMGEFNEWQASVAIMDEQDNILYAYGAMDFTHDVLSHIQEDGEGRIHENNQEDYYTYTVSSDEINWRYFIVIPASTFKKPIIGGHVIALLSLLVIIIMSIVAIVLIKKKRYDPLLSTIELLREDSSTPFGSMDNAFESLKSYAIETKEKQERLEKNVLQNKDYMQKYFLIRLITQAFRDKEEYMRLMDFYGVKLPGTYSNVVMFYMHTDDNVTGNAHDMFLAFMEQLKNDFMDTFRDHRGNSEIYPIYFNGMIVALVNYSEDVYRNNGFRRWLETFSKDIVDLDIHIAVSKRKVDIENIHKAYEEALHALEQNIVFGKKGIIHYDGDQEHKRSHEIKYYQHEANFVRMLENGEYGKAKNIINNLFNLVLKNQNPKINIVKCRMFGIINILMNSIDKDGMNSEMISFEEVYEKLTNFQTIEALREAIIDLLTLIEVDVKKNHSGQVKHIMSEIDVYIQKHYMDQELSVSQLANHFHMDIYELSRKYKKLTGTNLSDAIHLVRLGKAKTALNQSNETIKEIAVKYGYLNSDVFIRVFKRYEGITPGKYRKNSQY</sequence>
<keyword evidence="1" id="KW-0805">Transcription regulation</keyword>
<dbReference type="RefSeq" id="WP_212695951.1">
    <property type="nucleotide sequence ID" value="NZ_CP058649.1"/>
</dbReference>
<gene>
    <name evidence="6" type="ORF">HZI73_24425</name>
</gene>
<keyword evidence="7" id="KW-1185">Reference proteome</keyword>
<dbReference type="InterPro" id="IPR018060">
    <property type="entry name" value="HTH_AraC"/>
</dbReference>
<protein>
    <submittedName>
        <fullName evidence="6">AraC family transcriptional regulator</fullName>
    </submittedName>
</protein>
<keyword evidence="4" id="KW-0472">Membrane</keyword>
<feature type="transmembrane region" description="Helical" evidence="4">
    <location>
        <begin position="12"/>
        <end position="38"/>
    </location>
</feature>
<dbReference type="SUPFAM" id="SSF46689">
    <property type="entry name" value="Homeodomain-like"/>
    <property type="match status" value="1"/>
</dbReference>
<dbReference type="KEGG" id="vpy:HZI73_24425"/>
<evidence type="ECO:0000256" key="1">
    <source>
        <dbReference type="ARBA" id="ARBA00023015"/>
    </source>
</evidence>
<dbReference type="InterPro" id="IPR009057">
    <property type="entry name" value="Homeodomain-like_sf"/>
</dbReference>
<reference evidence="6" key="1">
    <citation type="submission" date="2020-07" db="EMBL/GenBank/DDBJ databases">
        <title>Vallitalea pronyensis genome.</title>
        <authorList>
            <person name="Postec A."/>
        </authorList>
    </citation>
    <scope>NUCLEOTIDE SEQUENCE</scope>
    <source>
        <strain evidence="6">FatNI3</strain>
    </source>
</reference>
<evidence type="ECO:0000313" key="7">
    <source>
        <dbReference type="Proteomes" id="UP000683246"/>
    </source>
</evidence>
<dbReference type="PROSITE" id="PS00041">
    <property type="entry name" value="HTH_ARAC_FAMILY_1"/>
    <property type="match status" value="1"/>
</dbReference>
<evidence type="ECO:0000256" key="4">
    <source>
        <dbReference type="SAM" id="Phobius"/>
    </source>
</evidence>
<dbReference type="InterPro" id="IPR020449">
    <property type="entry name" value="Tscrpt_reg_AraC-type_HTH"/>
</dbReference>
<name>A0A8J8MPN2_9FIRM</name>
<dbReference type="SMART" id="SM00342">
    <property type="entry name" value="HTH_ARAC"/>
    <property type="match status" value="1"/>
</dbReference>
<dbReference type="PROSITE" id="PS01124">
    <property type="entry name" value="HTH_ARAC_FAMILY_2"/>
    <property type="match status" value="1"/>
</dbReference>
<dbReference type="InterPro" id="IPR018062">
    <property type="entry name" value="HTH_AraC-typ_CS"/>
</dbReference>
<dbReference type="PANTHER" id="PTHR43280">
    <property type="entry name" value="ARAC-FAMILY TRANSCRIPTIONAL REGULATOR"/>
    <property type="match status" value="1"/>
</dbReference>
<dbReference type="PRINTS" id="PR00032">
    <property type="entry name" value="HTHARAC"/>
</dbReference>
<dbReference type="Proteomes" id="UP000683246">
    <property type="component" value="Chromosome"/>
</dbReference>
<evidence type="ECO:0000256" key="2">
    <source>
        <dbReference type="ARBA" id="ARBA00023125"/>
    </source>
</evidence>
<dbReference type="Pfam" id="PF12833">
    <property type="entry name" value="HTH_18"/>
    <property type="match status" value="1"/>
</dbReference>
<dbReference type="PANTHER" id="PTHR43280:SF17">
    <property type="entry name" value="ARAC-TYPE DNA-BINDING DOMAIN-CONTAINING PROTEIN"/>
    <property type="match status" value="1"/>
</dbReference>
<accession>A0A8J8MPN2</accession>
<feature type="domain" description="HTH araC/xylS-type" evidence="5">
    <location>
        <begin position="665"/>
        <end position="764"/>
    </location>
</feature>
<keyword evidence="2" id="KW-0238">DNA-binding</keyword>